<reference evidence="1" key="1">
    <citation type="submission" date="2020-02" db="EMBL/GenBank/DDBJ databases">
        <authorList>
            <person name="Meier V. D."/>
        </authorList>
    </citation>
    <scope>NUCLEOTIDE SEQUENCE</scope>
    <source>
        <strain evidence="1">AVDCRST_MAG02</strain>
    </source>
</reference>
<dbReference type="AlphaFoldDB" id="A0A6J4R887"/>
<proteinExistence type="predicted"/>
<organism evidence="1">
    <name type="scientific">uncultured Rubrobacteraceae bacterium</name>
    <dbReference type="NCBI Taxonomy" id="349277"/>
    <lineage>
        <taxon>Bacteria</taxon>
        <taxon>Bacillati</taxon>
        <taxon>Actinomycetota</taxon>
        <taxon>Rubrobacteria</taxon>
        <taxon>Rubrobacterales</taxon>
        <taxon>Rubrobacteraceae</taxon>
        <taxon>environmental samples</taxon>
    </lineage>
</organism>
<evidence type="ECO:0000313" key="1">
    <source>
        <dbReference type="EMBL" id="CAA9463032.1"/>
    </source>
</evidence>
<name>A0A6J4R887_9ACTN</name>
<sequence>MGSGIPYDIAVKRGICGAQRKNEDASCQLPRDEHGHQNGRCNYHGSKSLVAGTELSPAR</sequence>
<accession>A0A6J4R887</accession>
<gene>
    <name evidence="1" type="ORF">AVDCRST_MAG02-2584</name>
</gene>
<protein>
    <submittedName>
        <fullName evidence="1">Uncharacterized protein</fullName>
    </submittedName>
</protein>
<dbReference type="EMBL" id="CADCVH010000086">
    <property type="protein sequence ID" value="CAA9463032.1"/>
    <property type="molecule type" value="Genomic_DNA"/>
</dbReference>